<keyword evidence="2" id="KW-1133">Transmembrane helix</keyword>
<evidence type="ECO:0000313" key="3">
    <source>
        <dbReference type="EMBL" id="MDI6097104.1"/>
    </source>
</evidence>
<evidence type="ECO:0000313" key="4">
    <source>
        <dbReference type="Proteomes" id="UP001241758"/>
    </source>
</evidence>
<organism evidence="3 4">
    <name type="scientific">Actinoplanes sandaracinus</name>
    <dbReference type="NCBI Taxonomy" id="3045177"/>
    <lineage>
        <taxon>Bacteria</taxon>
        <taxon>Bacillati</taxon>
        <taxon>Actinomycetota</taxon>
        <taxon>Actinomycetes</taxon>
        <taxon>Micromonosporales</taxon>
        <taxon>Micromonosporaceae</taxon>
        <taxon>Actinoplanes</taxon>
    </lineage>
</organism>
<dbReference type="EMBL" id="JASCTH010000001">
    <property type="protein sequence ID" value="MDI6097104.1"/>
    <property type="molecule type" value="Genomic_DNA"/>
</dbReference>
<comment type="caution">
    <text evidence="3">The sequence shown here is derived from an EMBL/GenBank/DDBJ whole genome shotgun (WGS) entry which is preliminary data.</text>
</comment>
<name>A0ABT6WBM8_9ACTN</name>
<keyword evidence="4" id="KW-1185">Reference proteome</keyword>
<evidence type="ECO:0000256" key="1">
    <source>
        <dbReference type="SAM" id="MobiDB-lite"/>
    </source>
</evidence>
<accession>A0ABT6WBM8</accession>
<evidence type="ECO:0008006" key="5">
    <source>
        <dbReference type="Google" id="ProtNLM"/>
    </source>
</evidence>
<feature type="region of interest" description="Disordered" evidence="1">
    <location>
        <begin position="65"/>
        <end position="115"/>
    </location>
</feature>
<feature type="compositionally biased region" description="Gly residues" evidence="1">
    <location>
        <begin position="92"/>
        <end position="101"/>
    </location>
</feature>
<dbReference type="Proteomes" id="UP001241758">
    <property type="component" value="Unassembled WGS sequence"/>
</dbReference>
<protein>
    <recommendedName>
        <fullName evidence="5">DUF5666 domain-containing protein</fullName>
    </recommendedName>
</protein>
<proteinExistence type="predicted"/>
<reference evidence="3 4" key="1">
    <citation type="submission" date="2023-05" db="EMBL/GenBank/DDBJ databases">
        <title>Actinoplanes sp. NEAU-A12 genome sequencing.</title>
        <authorList>
            <person name="Wang Z.-S."/>
        </authorList>
    </citation>
    <scope>NUCLEOTIDE SEQUENCE [LARGE SCALE GENOMIC DNA]</scope>
    <source>
        <strain evidence="3 4">NEAU-A12</strain>
    </source>
</reference>
<dbReference type="RefSeq" id="WP_282756307.1">
    <property type="nucleotide sequence ID" value="NZ_JASCTH010000001.1"/>
</dbReference>
<keyword evidence="2" id="KW-0812">Transmembrane</keyword>
<evidence type="ECO:0000256" key="2">
    <source>
        <dbReference type="SAM" id="Phobius"/>
    </source>
</evidence>
<gene>
    <name evidence="3" type="ORF">QLQ12_00585</name>
</gene>
<feature type="transmembrane region" description="Helical" evidence="2">
    <location>
        <begin position="33"/>
        <end position="55"/>
    </location>
</feature>
<feature type="compositionally biased region" description="Low complexity" evidence="1">
    <location>
        <begin position="76"/>
        <end position="91"/>
    </location>
</feature>
<keyword evidence="2" id="KW-0472">Membrane</keyword>
<sequence length="180" mass="17609">MTSRNHDTEVLPLPVDSTAELNEALAAAAPRRWWNRTTLALLGVAMLIGGFLGGVQAHERWGIESTQATGGGPAGGEAVEPSGGAVAASPEPGGGPGGGAQGAMAEGATGTSGTVKRVDGTTLYVQTADGETVTVRTGGDTIVKVSQAATLESVTSGLAVTVEGVADAEGIITATAVTAG</sequence>